<evidence type="ECO:0008006" key="4">
    <source>
        <dbReference type="Google" id="ProtNLM"/>
    </source>
</evidence>
<feature type="non-terminal residue" evidence="2">
    <location>
        <position position="1"/>
    </location>
</feature>
<evidence type="ECO:0000313" key="3">
    <source>
        <dbReference type="Proteomes" id="UP000801492"/>
    </source>
</evidence>
<gene>
    <name evidence="2" type="ORF">ILUMI_18135</name>
</gene>
<protein>
    <recommendedName>
        <fullName evidence="4">Endonuclease/exonuclease/phosphatase domain-containing protein</fullName>
    </recommendedName>
</protein>
<reference evidence="2" key="1">
    <citation type="submission" date="2019-08" db="EMBL/GenBank/DDBJ databases">
        <title>The genome of the North American firefly Photinus pyralis.</title>
        <authorList>
            <consortium name="Photinus pyralis genome working group"/>
            <person name="Fallon T.R."/>
            <person name="Sander Lower S.E."/>
            <person name="Weng J.-K."/>
        </authorList>
    </citation>
    <scope>NUCLEOTIDE SEQUENCE</scope>
    <source>
        <strain evidence="2">TRF0915ILg1</strain>
        <tissue evidence="2">Whole body</tissue>
    </source>
</reference>
<dbReference type="Proteomes" id="UP000801492">
    <property type="component" value="Unassembled WGS sequence"/>
</dbReference>
<dbReference type="InterPro" id="IPR036691">
    <property type="entry name" value="Endo/exonu/phosph_ase_sf"/>
</dbReference>
<dbReference type="OrthoDB" id="6810461at2759"/>
<dbReference type="AlphaFoldDB" id="A0A8K0CIK5"/>
<sequence length="180" mass="20147">MLKLTNGYNKTEILQQTKRLKGTYILIDEDYPHLKDAKMKEHKALMKYNKLINNGQTYGVQDCTETKLSHAGGANGGTGKRTATERSPEGDNLQNQTVEAITEFYDTLQNSVDEAKGEVIILGDFNGKTRKILGPYGENSISNNGKKLLEFRDLQILGLKKKILKIYQSTTISTGIDYIL</sequence>
<feature type="region of interest" description="Disordered" evidence="1">
    <location>
        <begin position="69"/>
        <end position="92"/>
    </location>
</feature>
<evidence type="ECO:0000256" key="1">
    <source>
        <dbReference type="SAM" id="MobiDB-lite"/>
    </source>
</evidence>
<name>A0A8K0CIK5_IGNLU</name>
<organism evidence="2 3">
    <name type="scientific">Ignelater luminosus</name>
    <name type="common">Cucubano</name>
    <name type="synonym">Pyrophorus luminosus</name>
    <dbReference type="NCBI Taxonomy" id="2038154"/>
    <lineage>
        <taxon>Eukaryota</taxon>
        <taxon>Metazoa</taxon>
        <taxon>Ecdysozoa</taxon>
        <taxon>Arthropoda</taxon>
        <taxon>Hexapoda</taxon>
        <taxon>Insecta</taxon>
        <taxon>Pterygota</taxon>
        <taxon>Neoptera</taxon>
        <taxon>Endopterygota</taxon>
        <taxon>Coleoptera</taxon>
        <taxon>Polyphaga</taxon>
        <taxon>Elateriformia</taxon>
        <taxon>Elateroidea</taxon>
        <taxon>Elateridae</taxon>
        <taxon>Agrypninae</taxon>
        <taxon>Pyrophorini</taxon>
        <taxon>Ignelater</taxon>
    </lineage>
</organism>
<accession>A0A8K0CIK5</accession>
<proteinExistence type="predicted"/>
<comment type="caution">
    <text evidence="2">The sequence shown here is derived from an EMBL/GenBank/DDBJ whole genome shotgun (WGS) entry which is preliminary data.</text>
</comment>
<evidence type="ECO:0000313" key="2">
    <source>
        <dbReference type="EMBL" id="KAF2888038.1"/>
    </source>
</evidence>
<dbReference type="Gene3D" id="3.60.10.10">
    <property type="entry name" value="Endonuclease/exonuclease/phosphatase"/>
    <property type="match status" value="1"/>
</dbReference>
<dbReference type="EMBL" id="VTPC01080344">
    <property type="protein sequence ID" value="KAF2888038.1"/>
    <property type="molecule type" value="Genomic_DNA"/>
</dbReference>
<keyword evidence="3" id="KW-1185">Reference proteome</keyword>